<name>A0A4Q7AFX7_9GAMM</name>
<dbReference type="EMBL" id="SGSQ01000013">
    <property type="protein sequence ID" value="RZG46302.1"/>
    <property type="molecule type" value="Genomic_DNA"/>
</dbReference>
<dbReference type="AlphaFoldDB" id="A0A4Q7AFX7"/>
<keyword evidence="1" id="KW-0175">Coiled coil</keyword>
<evidence type="ECO:0000313" key="2">
    <source>
        <dbReference type="EMBL" id="RZG46302.1"/>
    </source>
</evidence>
<dbReference type="RefSeq" id="WP_130168525.1">
    <property type="nucleotide sequence ID" value="NZ_SGSQ01000013.1"/>
</dbReference>
<evidence type="ECO:0008006" key="4">
    <source>
        <dbReference type="Google" id="ProtNLM"/>
    </source>
</evidence>
<dbReference type="Proteomes" id="UP000293863">
    <property type="component" value="Unassembled WGS sequence"/>
</dbReference>
<keyword evidence="3" id="KW-1185">Reference proteome</keyword>
<proteinExistence type="predicted"/>
<comment type="caution">
    <text evidence="2">The sequence shown here is derived from an EMBL/GenBank/DDBJ whole genome shotgun (WGS) entry which is preliminary data.</text>
</comment>
<feature type="coiled-coil region" evidence="1">
    <location>
        <begin position="326"/>
        <end position="367"/>
    </location>
</feature>
<sequence>MSKIRLKLFIKELPSGKVSPLALKNYVITRYDQTVADFTKERAQAFTGAIAIKDFDSKDIKARLEKLNRNPRTYTIPTKIEPNKEFLQMKEEVRKNYNSRSSKTDKNGMTEIMSLPVGKYAIWIIENGTQNKIARVGNEKGILLNGFEIIKDVQDVISLDIQVKQYYCYQLIDAVTKKAIPNVKFNLYTLDDNNKPKKITRNDIKISITNKSGMTPILYTTRGEVVFVGFERSGIENIVPADSLKPYPIFTTNNFHTIKWPSVKATTEKPVDATANIQQSTKLPFLFDLLNCEVCVLDPKNFAKFEKESSELETVVYSSVALKEKLALLLENRETNLAEIKKIENEIKEAEEKIKDHLNSKYKAKNDLVEVFVATSHSLKDSKRVQSGFKRKYLWMSRYQEYKSERLNKANFKIDKLAQGLKDSVQNKKITLELKKAGFDELKKVDLELIKQEWFKKEGYADWPGGVGGAFYENVQHSDSFDTTTDAQWLRAVGGASLSSSANWNPRKGDFGVKVDATAQGKLILVEKAFKANLCIPSRVGFSLKYRDIYLGAMRSIITGEVSAFVGAKAALGIGINLGFNLKGEPELSADGKVERQSSSLADNYDIRNKRPTFVVAEEGEEAKSQKGVNANAKAEIDAFVGAEGGIKVGVGLEWLSPESKKFENIASVTPKLTGQIGGGTGYNFEIYLKDSQFRVKAKASLCGGVGAKGEIELAVGANALLQFTKCLAYQLTQNGTKILPYIAQDAFSYWRDIQLYSILKGVELAYYTTQNIAKFMKKILNNYNIAKQTDDLASRVNESADFLLYATPEAKGVLLFILMNDENFSNLLDRPTFDTTHMELHFVPERKKAVLTIFKSIVTKSAWDNTLQHTTKDGAKSNKTIAWMESRVIFFLNNGRLLANQNEVNDAVSEGRSCISPPKTGNTMLDEYIRLRCSVVEKYPLGAAMVTVDSSAYELIAFESDQMNHENDLLIASDIEIYDESNNLSKNTAFNV</sequence>
<accession>A0A4Q7AFX7</accession>
<protein>
    <recommendedName>
        <fullName evidence="4">ATPase</fullName>
    </recommendedName>
</protein>
<reference evidence="2 3" key="1">
    <citation type="submission" date="2019-02" db="EMBL/GenBank/DDBJ databases">
        <title>The Batch Genome Submission of Acinetobacter spp. strains.</title>
        <authorList>
            <person name="Qin J."/>
            <person name="Hu Y."/>
            <person name="Ye H."/>
            <person name="Wei L."/>
            <person name="Feng Y."/>
            <person name="Zong Z."/>
        </authorList>
    </citation>
    <scope>NUCLEOTIDE SEQUENCE [LARGE SCALE GENOMIC DNA]</scope>
    <source>
        <strain evidence="2 3">WCHAW060049</strain>
    </source>
</reference>
<evidence type="ECO:0000256" key="1">
    <source>
        <dbReference type="SAM" id="Coils"/>
    </source>
</evidence>
<gene>
    <name evidence="2" type="ORF">EXU28_09625</name>
</gene>
<evidence type="ECO:0000313" key="3">
    <source>
        <dbReference type="Proteomes" id="UP000293863"/>
    </source>
</evidence>
<organism evidence="2 3">
    <name type="scientific">Acinetobacter wuhouensis</name>
    <dbReference type="NCBI Taxonomy" id="1879050"/>
    <lineage>
        <taxon>Bacteria</taxon>
        <taxon>Pseudomonadati</taxon>
        <taxon>Pseudomonadota</taxon>
        <taxon>Gammaproteobacteria</taxon>
        <taxon>Moraxellales</taxon>
        <taxon>Moraxellaceae</taxon>
        <taxon>Acinetobacter</taxon>
    </lineage>
</organism>